<name>A0A0F9IGR0_9ZZZZ</name>
<dbReference type="InterPro" id="IPR049994">
    <property type="entry name" value="Staley_37-like"/>
</dbReference>
<accession>A0A0F9IGR0</accession>
<evidence type="ECO:0000313" key="1">
    <source>
        <dbReference type="EMBL" id="KKL86557.1"/>
    </source>
</evidence>
<organism evidence="1">
    <name type="scientific">marine sediment metagenome</name>
    <dbReference type="NCBI Taxonomy" id="412755"/>
    <lineage>
        <taxon>unclassified sequences</taxon>
        <taxon>metagenomes</taxon>
        <taxon>ecological metagenomes</taxon>
    </lineage>
</organism>
<gene>
    <name evidence="1" type="ORF">LCGC14_1943530</name>
</gene>
<proteinExistence type="predicted"/>
<reference evidence="1" key="1">
    <citation type="journal article" date="2015" name="Nature">
        <title>Complex archaea that bridge the gap between prokaryotes and eukaryotes.</title>
        <authorList>
            <person name="Spang A."/>
            <person name="Saw J.H."/>
            <person name="Jorgensen S.L."/>
            <person name="Zaremba-Niedzwiedzka K."/>
            <person name="Martijn J."/>
            <person name="Lind A.E."/>
            <person name="van Eijk R."/>
            <person name="Schleper C."/>
            <person name="Guy L."/>
            <person name="Ettema T.J."/>
        </authorList>
    </citation>
    <scope>NUCLEOTIDE SEQUENCE</scope>
</reference>
<dbReference type="AlphaFoldDB" id="A0A0F9IGR0"/>
<dbReference type="NCBIfam" id="NF042927">
    <property type="entry name" value="capsid_Caudo_2"/>
    <property type="match status" value="1"/>
</dbReference>
<dbReference type="EMBL" id="LAZR01021080">
    <property type="protein sequence ID" value="KKL86557.1"/>
    <property type="molecule type" value="Genomic_DNA"/>
</dbReference>
<sequence length="222" mass="24373">MSAIAHVLARRGATPDQIQEGEEILVPTFEIAANPQVRLSEIKARRFYIVDRAQIKAKEAIQKEEDANIFTSLIAAADARGDQIVTNVGALSPASLNTAFRFIEQHDLVATKIIVHANQYASIRVFGKDFYDEATTREILTSGLFGHLWTADIHVSSKMDPDTVLVVASPDTVGAFPIRQDITVLPADDPKKLRLGWVIYEEVGIVIVNDYSVAKIEVTSGT</sequence>
<protein>
    <recommendedName>
        <fullName evidence="2">Capsid protein</fullName>
    </recommendedName>
</protein>
<comment type="caution">
    <text evidence="1">The sequence shown here is derived from an EMBL/GenBank/DDBJ whole genome shotgun (WGS) entry which is preliminary data.</text>
</comment>
<evidence type="ECO:0008006" key="2">
    <source>
        <dbReference type="Google" id="ProtNLM"/>
    </source>
</evidence>